<keyword evidence="1" id="KW-0732">Signal</keyword>
<feature type="domain" description="Secretion system C-terminal sorting" evidence="3">
    <location>
        <begin position="966"/>
        <end position="1032"/>
    </location>
</feature>
<keyword evidence="6" id="KW-1185">Reference proteome</keyword>
<dbReference type="InterPro" id="IPR008754">
    <property type="entry name" value="Peptidase_M43"/>
</dbReference>
<feature type="chain" id="PRO_5046146254" description="T9SS type A sorting domain-containing protein" evidence="1">
    <location>
        <begin position="21"/>
        <end position="1041"/>
    </location>
</feature>
<reference evidence="6" key="1">
    <citation type="journal article" date="2019" name="Int. J. Syst. Evol. Microbiol.">
        <title>The Global Catalogue of Microorganisms (GCM) 10K type strain sequencing project: providing services to taxonomists for standard genome sequencing and annotation.</title>
        <authorList>
            <consortium name="The Broad Institute Genomics Platform"/>
            <consortium name="The Broad Institute Genome Sequencing Center for Infectious Disease"/>
            <person name="Wu L."/>
            <person name="Ma J."/>
        </authorList>
    </citation>
    <scope>NUCLEOTIDE SEQUENCE [LARGE SCALE GENOMIC DNA]</scope>
    <source>
        <strain evidence="6">JCM 31921</strain>
    </source>
</reference>
<evidence type="ECO:0000313" key="6">
    <source>
        <dbReference type="Proteomes" id="UP001501410"/>
    </source>
</evidence>
<evidence type="ECO:0000259" key="4">
    <source>
        <dbReference type="Pfam" id="PF20009"/>
    </source>
</evidence>
<dbReference type="InterPro" id="IPR026444">
    <property type="entry name" value="Secre_tail"/>
</dbReference>
<dbReference type="Pfam" id="PF18962">
    <property type="entry name" value="Por_Secre_tail"/>
    <property type="match status" value="1"/>
</dbReference>
<dbReference type="Gene3D" id="2.60.40.10">
    <property type="entry name" value="Immunoglobulins"/>
    <property type="match status" value="1"/>
</dbReference>
<evidence type="ECO:0000259" key="3">
    <source>
        <dbReference type="Pfam" id="PF18962"/>
    </source>
</evidence>
<organism evidence="5 6">
    <name type="scientific">Rurimicrobium arvi</name>
    <dbReference type="NCBI Taxonomy" id="2049916"/>
    <lineage>
        <taxon>Bacteria</taxon>
        <taxon>Pseudomonadati</taxon>
        <taxon>Bacteroidota</taxon>
        <taxon>Chitinophagia</taxon>
        <taxon>Chitinophagales</taxon>
        <taxon>Chitinophagaceae</taxon>
        <taxon>Rurimicrobium</taxon>
    </lineage>
</organism>
<dbReference type="InterPro" id="IPR024079">
    <property type="entry name" value="MetalloPept_cat_dom_sf"/>
</dbReference>
<feature type="domain" description="GEVED" evidence="4">
    <location>
        <begin position="434"/>
        <end position="514"/>
    </location>
</feature>
<comment type="caution">
    <text evidence="5">The sequence shown here is derived from an EMBL/GenBank/DDBJ whole genome shotgun (WGS) entry which is preliminary data.</text>
</comment>
<gene>
    <name evidence="5" type="ORF">GCM10023092_12070</name>
</gene>
<feature type="signal peptide" evidence="1">
    <location>
        <begin position="1"/>
        <end position="20"/>
    </location>
</feature>
<dbReference type="Proteomes" id="UP001501410">
    <property type="component" value="Unassembled WGS sequence"/>
</dbReference>
<evidence type="ECO:0008006" key="7">
    <source>
        <dbReference type="Google" id="ProtNLM"/>
    </source>
</evidence>
<proteinExistence type="predicted"/>
<dbReference type="EMBL" id="BAABEZ010000018">
    <property type="protein sequence ID" value="GAA4452733.1"/>
    <property type="molecule type" value="Genomic_DNA"/>
</dbReference>
<evidence type="ECO:0000259" key="2">
    <source>
        <dbReference type="Pfam" id="PF05572"/>
    </source>
</evidence>
<dbReference type="Pfam" id="PF05572">
    <property type="entry name" value="Peptidase_M43"/>
    <property type="match status" value="1"/>
</dbReference>
<sequence>MIKKITLFAGSLAISLASLGQSVFPCGFDDAHKELMRTDRLYEKAVRASNNKWIEYKKLASVARLTTTSAGYVYEIPMVMHIIHTGGAVGSLYNPDSTKIAQMIDFMNKNYAAQFPFPDTTTGTSGGGCRIPLKFVLAKRTPTGAATNGIVRLDGTVTYGLTYSDYGVKRSASTGITTAQAMALSRWTPSDYYNVYIVNKIDGNDLTTTGGVAGYAYFPGYPTVDGMVVVASQVKSGSVTVAHEFGHAFNLYHTFEGDGGTATCPVNTDCTADGDLVCDTEPAYGSNHWTGWCPPTDVNPCTGSSYNKTQYNVMDYTNCDWYYPGSVTGPDRFTAGQRDRVMYALNNIRTGFIYSYGLMDPSGTVATPVSTPTSSSTTGAFGPESVKLKDIEVWTGSLGDENASYVDHAYTQQIRAAIGDTIPVVVSTATNRQNVKVYVDYNNDGDFVDAGEQVWTHNGTTSTEDHTGSFIIPSSATTCTWLRIRVVAGWYAASISDWANGPYSNNAQAEDYAIMIKNRTAADTVTIAQTVGSNPSCTGSVVTFTATPKGGSPTYKWYVNGVFTGTTTSSFSSSSLADGSVITCRTFFTGACGADSAESNSILLRVSSTASASAKISLISGTNPGCAGQSLVFKMTVSGGGTPDYAWKVNGTAVGGNVDTFATSSLAAGAKVWCRVTPHSSCTSTPVNSDTMTISFAAVVPTVSIALTSGTIPSCDSTYLTFTATPTNGGAAPKYQWYKNNVAVTSATANFYSDFTFKTGDSIWCRVISNHPCIVAGSGDTAWSSKMYVTRNTRTVPTLSVTRTKGSNPGCLDSLLEYTAVATDGGGTPTIVWLINGAIAGYGSVFGTTAFLDKDTLSCKMYVTAGSCNTVDSLVWGPEVMVRSTTPGTPVISLIGTMLVSSIPSGIQWYGPSGLIPGATGPTYHPAVAGVYYAVAVNNGCNGKKSNELNVTLLSISPYNMAELKIFPNPSTGIVNLDWGTQSVSGTVAVYNVAGQRLVSESFENTSYHTLDLTSVSNGNYFIVVRDSAGKTGTVSISVNK</sequence>
<dbReference type="NCBIfam" id="TIGR04183">
    <property type="entry name" value="Por_Secre_tail"/>
    <property type="match status" value="1"/>
</dbReference>
<evidence type="ECO:0000313" key="5">
    <source>
        <dbReference type="EMBL" id="GAA4452733.1"/>
    </source>
</evidence>
<accession>A0ABP8MPH3</accession>
<dbReference type="SUPFAM" id="SSF55486">
    <property type="entry name" value="Metalloproteases ('zincins'), catalytic domain"/>
    <property type="match status" value="1"/>
</dbReference>
<protein>
    <recommendedName>
        <fullName evidence="7">T9SS type A sorting domain-containing protein</fullName>
    </recommendedName>
</protein>
<dbReference type="InterPro" id="IPR045474">
    <property type="entry name" value="GEVED"/>
</dbReference>
<dbReference type="Gene3D" id="3.40.390.10">
    <property type="entry name" value="Collagenase (Catalytic Domain)"/>
    <property type="match status" value="1"/>
</dbReference>
<dbReference type="Pfam" id="PF20009">
    <property type="entry name" value="GEVED"/>
    <property type="match status" value="1"/>
</dbReference>
<name>A0ABP8MPH3_9BACT</name>
<dbReference type="RefSeq" id="WP_344823970.1">
    <property type="nucleotide sequence ID" value="NZ_BAABEZ010000018.1"/>
</dbReference>
<evidence type="ECO:0000256" key="1">
    <source>
        <dbReference type="SAM" id="SignalP"/>
    </source>
</evidence>
<feature type="domain" description="Peptidase M43 pregnancy-associated plasma-A" evidence="2">
    <location>
        <begin position="181"/>
        <end position="323"/>
    </location>
</feature>
<dbReference type="InterPro" id="IPR013783">
    <property type="entry name" value="Ig-like_fold"/>
</dbReference>